<dbReference type="SUPFAM" id="SSF101898">
    <property type="entry name" value="NHL repeat"/>
    <property type="match status" value="1"/>
</dbReference>
<proteinExistence type="predicted"/>
<reference evidence="3 4" key="1">
    <citation type="submission" date="2024-08" db="EMBL/GenBank/DDBJ databases">
        <authorList>
            <person name="Cucini C."/>
            <person name="Frati F."/>
        </authorList>
    </citation>
    <scope>NUCLEOTIDE SEQUENCE [LARGE SCALE GENOMIC DNA]</scope>
</reference>
<dbReference type="EMBL" id="CAXLJM020000033">
    <property type="protein sequence ID" value="CAL8102380.1"/>
    <property type="molecule type" value="Genomic_DNA"/>
</dbReference>
<evidence type="ECO:0000313" key="3">
    <source>
        <dbReference type="EMBL" id="CAL8102380.1"/>
    </source>
</evidence>
<dbReference type="PANTHER" id="PTHR24104">
    <property type="entry name" value="E3 UBIQUITIN-PROTEIN LIGASE NHLRC1-RELATED"/>
    <property type="match status" value="1"/>
</dbReference>
<evidence type="ECO:0000256" key="2">
    <source>
        <dbReference type="PROSITE-ProRule" id="PRU00504"/>
    </source>
</evidence>
<comment type="caution">
    <text evidence="3">The sequence shown here is derived from an EMBL/GenBank/DDBJ whole genome shotgun (WGS) entry which is preliminary data.</text>
</comment>
<name>A0ABP1QGJ6_9HEXA</name>
<keyword evidence="4" id="KW-1185">Reference proteome</keyword>
<accession>A0ABP1QGJ6</accession>
<feature type="repeat" description="NHL" evidence="2">
    <location>
        <begin position="333"/>
        <end position="377"/>
    </location>
</feature>
<keyword evidence="1" id="KW-0677">Repeat</keyword>
<gene>
    <name evidence="3" type="ORF">ODALV1_LOCUS11132</name>
</gene>
<evidence type="ECO:0000313" key="4">
    <source>
        <dbReference type="Proteomes" id="UP001642540"/>
    </source>
</evidence>
<sequence length="513" mass="58009">MDKSSYENLVVSSSSFPTLPSSSATTTRHLPGINQDALQSSLKFPADSIDIPIRNENFAGYFLTSSLPKYDTPASTQHFFGSVQPSLSSDRINDPLFLNVFCDQPFYFVNSLVTFTIGVQNLPMDAKMDSESFQVTVTSPNGKREQCLLELGERDIIGTSFNGSFWSANDAGLYEINISITIQPANDREILRGSLSIPVSRQYDEDSKNEFARIYCEYKTLDQRTRYTRRSSIVHRVASNNHGNWQQRNQCKLWGITSDLRTNNIYYTDRNSHTVVCASLEGHTLLKFGEFGNEPGKLFRPTGIAYDDEHGRLLVVDKDNHRVCFYSMNGQYISSFGMNGHENGAFNYPWDVDVSRNGQHIAVSDSRNKRVQLFDRFGNFLNKYSVFERNPFEYKDQLEYPRGITFDETGNNIYVTDFNVHNVIKVPLDCSHHHKMIPDGKLCRPQGITVDGIGNLLIADTNNHYVRHVTPKSDLISNISNVHKCSIEFPMNVTTVAGRYVAALHGNGKISIF</sequence>
<feature type="repeat" description="NHL" evidence="2">
    <location>
        <begin position="285"/>
        <end position="329"/>
    </location>
</feature>
<evidence type="ECO:0000256" key="1">
    <source>
        <dbReference type="ARBA" id="ARBA00022737"/>
    </source>
</evidence>
<dbReference type="Pfam" id="PF01436">
    <property type="entry name" value="NHL"/>
    <property type="match status" value="4"/>
</dbReference>
<dbReference type="InterPro" id="IPR050952">
    <property type="entry name" value="TRIM-NHL_E3_ligases"/>
</dbReference>
<dbReference type="Gene3D" id="2.120.10.30">
    <property type="entry name" value="TolB, C-terminal domain"/>
    <property type="match status" value="1"/>
</dbReference>
<dbReference type="PANTHER" id="PTHR24104:SF48">
    <property type="entry name" value="PROTEIN WECH"/>
    <property type="match status" value="1"/>
</dbReference>
<dbReference type="PROSITE" id="PS51125">
    <property type="entry name" value="NHL"/>
    <property type="match status" value="2"/>
</dbReference>
<organism evidence="3 4">
    <name type="scientific">Orchesella dallaii</name>
    <dbReference type="NCBI Taxonomy" id="48710"/>
    <lineage>
        <taxon>Eukaryota</taxon>
        <taxon>Metazoa</taxon>
        <taxon>Ecdysozoa</taxon>
        <taxon>Arthropoda</taxon>
        <taxon>Hexapoda</taxon>
        <taxon>Collembola</taxon>
        <taxon>Entomobryomorpha</taxon>
        <taxon>Entomobryoidea</taxon>
        <taxon>Orchesellidae</taxon>
        <taxon>Orchesellinae</taxon>
        <taxon>Orchesella</taxon>
    </lineage>
</organism>
<dbReference type="Proteomes" id="UP001642540">
    <property type="component" value="Unassembled WGS sequence"/>
</dbReference>
<protein>
    <recommendedName>
        <fullName evidence="5">E3 ubiquitin-protein ligase TRIM71</fullName>
    </recommendedName>
</protein>
<dbReference type="InterPro" id="IPR001258">
    <property type="entry name" value="NHL_repeat"/>
</dbReference>
<evidence type="ECO:0008006" key="5">
    <source>
        <dbReference type="Google" id="ProtNLM"/>
    </source>
</evidence>
<dbReference type="InterPro" id="IPR011042">
    <property type="entry name" value="6-blade_b-propeller_TolB-like"/>
</dbReference>